<dbReference type="GO" id="GO:0005886">
    <property type="term" value="C:plasma membrane"/>
    <property type="evidence" value="ECO:0007669"/>
    <property type="project" value="TreeGrafter"/>
</dbReference>
<sequence length="135" mass="14958">MKIVFRKVFSIFSALLIFSTLVVSGFCINNNKVGSNIIVAGKKWIWPFQKYSILNLKPMSLEIVSNNVNTKLGVPLTCIGIAQVKIGGLVEPDLLQKASENFLSKETFKIQALISETMEGHQRAIIGTMTVEEIN</sequence>
<dbReference type="PANTHER" id="PTHR13806:SF46">
    <property type="entry name" value="FLOTILLIN-1-RELATED"/>
    <property type="match status" value="1"/>
</dbReference>
<evidence type="ECO:0000313" key="6">
    <source>
        <dbReference type="Proteomes" id="UP000001307"/>
    </source>
</evidence>
<dbReference type="GO" id="GO:0005768">
    <property type="term" value="C:endosome"/>
    <property type="evidence" value="ECO:0007669"/>
    <property type="project" value="UniProtKB-SubCell"/>
</dbReference>
<dbReference type="InterPro" id="IPR001107">
    <property type="entry name" value="Band_7"/>
</dbReference>
<comment type="similarity">
    <text evidence="1 3">Belongs to the band 7/mec-2 family. Flotillin subfamily.</text>
</comment>
<evidence type="ECO:0000256" key="3">
    <source>
        <dbReference type="RuleBase" id="RU366054"/>
    </source>
</evidence>
<protein>
    <recommendedName>
        <fullName evidence="3">Flotillin</fullName>
    </recommendedName>
</protein>
<dbReference type="GO" id="GO:0072659">
    <property type="term" value="P:protein localization to plasma membrane"/>
    <property type="evidence" value="ECO:0007669"/>
    <property type="project" value="TreeGrafter"/>
</dbReference>
<proteinExistence type="inferred from homology"/>
<dbReference type="EMBL" id="FN653312">
    <property type="protein sequence ID" value="CBY14608.1"/>
    <property type="molecule type" value="Genomic_DNA"/>
</dbReference>
<dbReference type="SUPFAM" id="SSF117892">
    <property type="entry name" value="Band 7/SPFH domain"/>
    <property type="match status" value="1"/>
</dbReference>
<dbReference type="PANTHER" id="PTHR13806">
    <property type="entry name" value="FLOTILLIN-RELATED"/>
    <property type="match status" value="1"/>
</dbReference>
<dbReference type="AlphaFoldDB" id="E4XY80"/>
<evidence type="ECO:0000256" key="2">
    <source>
        <dbReference type="ARBA" id="ARBA00023136"/>
    </source>
</evidence>
<dbReference type="Pfam" id="PF01145">
    <property type="entry name" value="Band_7"/>
    <property type="match status" value="1"/>
</dbReference>
<organism evidence="5">
    <name type="scientific">Oikopleura dioica</name>
    <name type="common">Tunicate</name>
    <dbReference type="NCBI Taxonomy" id="34765"/>
    <lineage>
        <taxon>Eukaryota</taxon>
        <taxon>Metazoa</taxon>
        <taxon>Chordata</taxon>
        <taxon>Tunicata</taxon>
        <taxon>Appendicularia</taxon>
        <taxon>Copelata</taxon>
        <taxon>Oikopleuridae</taxon>
        <taxon>Oikopleura</taxon>
    </lineage>
</organism>
<dbReference type="Gene3D" id="3.30.479.30">
    <property type="entry name" value="Band 7 domain"/>
    <property type="match status" value="1"/>
</dbReference>
<dbReference type="InParanoid" id="E4XY80"/>
<accession>E4XY80</accession>
<dbReference type="CDD" id="cd03399">
    <property type="entry name" value="SPFH_flotillin"/>
    <property type="match status" value="1"/>
</dbReference>
<evidence type="ECO:0000259" key="4">
    <source>
        <dbReference type="Pfam" id="PF01145"/>
    </source>
</evidence>
<reference evidence="5" key="1">
    <citation type="journal article" date="2010" name="Science">
        <title>Plasticity of animal genome architecture unmasked by rapid evolution of a pelagic tunicate.</title>
        <authorList>
            <person name="Denoeud F."/>
            <person name="Henriet S."/>
            <person name="Mungpakdee S."/>
            <person name="Aury J.M."/>
            <person name="Da Silva C."/>
            <person name="Brinkmann H."/>
            <person name="Mikhaleva J."/>
            <person name="Olsen L.C."/>
            <person name="Jubin C."/>
            <person name="Canestro C."/>
            <person name="Bouquet J.M."/>
            <person name="Danks G."/>
            <person name="Poulain J."/>
            <person name="Campsteijn C."/>
            <person name="Adamski M."/>
            <person name="Cross I."/>
            <person name="Yadetie F."/>
            <person name="Muffato M."/>
            <person name="Louis A."/>
            <person name="Butcher S."/>
            <person name="Tsagkogeorga G."/>
            <person name="Konrad A."/>
            <person name="Singh S."/>
            <person name="Jensen M.F."/>
            <person name="Cong E.H."/>
            <person name="Eikeseth-Otteraa H."/>
            <person name="Noel B."/>
            <person name="Anthouard V."/>
            <person name="Porcel B.M."/>
            <person name="Kachouri-Lafond R."/>
            <person name="Nishino A."/>
            <person name="Ugolini M."/>
            <person name="Chourrout P."/>
            <person name="Nishida H."/>
            <person name="Aasland R."/>
            <person name="Huzurbazar S."/>
            <person name="Westhof E."/>
            <person name="Delsuc F."/>
            <person name="Lehrach H."/>
            <person name="Reinhardt R."/>
            <person name="Weissenbach J."/>
            <person name="Roy S.W."/>
            <person name="Artiguenave F."/>
            <person name="Postlethwait J.H."/>
            <person name="Manak J.R."/>
            <person name="Thompson E.M."/>
            <person name="Jaillon O."/>
            <person name="Du Pasquier L."/>
            <person name="Boudinot P."/>
            <person name="Liberles D.A."/>
            <person name="Volff J.N."/>
            <person name="Philippe H."/>
            <person name="Lenhard B."/>
            <person name="Roest Crollius H."/>
            <person name="Wincker P."/>
            <person name="Chourrout D."/>
        </authorList>
    </citation>
    <scope>NUCLEOTIDE SEQUENCE [LARGE SCALE GENOMIC DNA]</scope>
</reference>
<comment type="subunit">
    <text evidence="3">Heterooligomeric complex.</text>
</comment>
<name>E4XY80_OIKDI</name>
<evidence type="ECO:0000313" key="5">
    <source>
        <dbReference type="EMBL" id="CBY14608.1"/>
    </source>
</evidence>
<evidence type="ECO:0000256" key="1">
    <source>
        <dbReference type="ARBA" id="ARBA00007161"/>
    </source>
</evidence>
<dbReference type="Proteomes" id="UP000001307">
    <property type="component" value="Unassembled WGS sequence"/>
</dbReference>
<feature type="domain" description="Band 7" evidence="4">
    <location>
        <begin position="32"/>
        <end position="135"/>
    </location>
</feature>
<dbReference type="OrthoDB" id="6080404at2759"/>
<gene>
    <name evidence="5" type="ORF">GSOID_T00007643001</name>
</gene>
<dbReference type="InterPro" id="IPR036013">
    <property type="entry name" value="Band_7/SPFH_dom_sf"/>
</dbReference>
<keyword evidence="2 3" id="KW-0472">Membrane</keyword>
<dbReference type="InterPro" id="IPR027705">
    <property type="entry name" value="Flotillin_fam"/>
</dbReference>
<dbReference type="GO" id="GO:0002020">
    <property type="term" value="F:protease binding"/>
    <property type="evidence" value="ECO:0007669"/>
    <property type="project" value="TreeGrafter"/>
</dbReference>
<keyword evidence="6" id="KW-1185">Reference proteome</keyword>
<comment type="subcellular location">
    <subcellularLocation>
        <location evidence="3">Membrane</location>
    </subcellularLocation>
    <subcellularLocation>
        <location evidence="3">Endosome</location>
    </subcellularLocation>
</comment>